<sequence length="498" mass="54448">MGKDTNNIEYDIIVIGSGLAAICTALEALEHDESLSVLLIDDTPTQGGDAGKHAHHDEPLGAGDLDVLISKTTNAETRAWLKQHRDAFVPEISPCRRLSCMAWPFQKRETGAASEALLENAKTKPAGLLRQLEYRPACRALRLVHGFDDDGSQKLLGEKSDTDTAKIVTGVECDVLPPICLALKRHLRIERWSPRHRRSADVLMMPAKRTLFRARLGVVLATGDPSSPSSTPAPPPSSSGSGSACSGSGVALARQVGGAVISYICMEKTAKPPSPPSVLPLARPHMSGIAVAHETGRRFAAEDMEGKAFSKELGRKAGGEAFLILDARQWALATKKPKPKAKERLLQKMKLCKKKAPDNNNTKPNNNNNKLPRDKRVTRKPQKPRHQKATTLHRLAKKIGVNADGLGQAVSEYNEAIRADREDEFRKKPEHRALALKKAPYYAIDISLPRGRSPTPRRRTRIVPFIRIDAESGLVHDEEGRHIRGLYAAGQFTIGGEC</sequence>
<dbReference type="Proteomes" id="UP001444661">
    <property type="component" value="Unassembled WGS sequence"/>
</dbReference>
<evidence type="ECO:0000256" key="3">
    <source>
        <dbReference type="ARBA" id="ARBA00022827"/>
    </source>
</evidence>
<dbReference type="SUPFAM" id="SSF51905">
    <property type="entry name" value="FAD/NAD(P)-binding domain"/>
    <property type="match status" value="1"/>
</dbReference>
<evidence type="ECO:0000313" key="8">
    <source>
        <dbReference type="Proteomes" id="UP001444661"/>
    </source>
</evidence>
<evidence type="ECO:0000256" key="5">
    <source>
        <dbReference type="SAM" id="MobiDB-lite"/>
    </source>
</evidence>
<feature type="region of interest" description="Disordered" evidence="5">
    <location>
        <begin position="222"/>
        <end position="246"/>
    </location>
</feature>
<feature type="compositionally biased region" description="Low complexity" evidence="5">
    <location>
        <begin position="358"/>
        <end position="370"/>
    </location>
</feature>
<reference evidence="7 8" key="1">
    <citation type="submission" date="2023-01" db="EMBL/GenBank/DDBJ databases">
        <title>Analysis of 21 Apiospora genomes using comparative genomics revels a genus with tremendous synthesis potential of carbohydrate active enzymes and secondary metabolites.</title>
        <authorList>
            <person name="Sorensen T."/>
        </authorList>
    </citation>
    <scope>NUCLEOTIDE SEQUENCE [LARGE SCALE GENOMIC DNA]</scope>
    <source>
        <strain evidence="7 8">CBS 33761</strain>
    </source>
</reference>
<keyword evidence="8" id="KW-1185">Reference proteome</keyword>
<proteinExistence type="predicted"/>
<dbReference type="PANTHER" id="PTHR43400">
    <property type="entry name" value="FUMARATE REDUCTASE"/>
    <property type="match status" value="1"/>
</dbReference>
<dbReference type="Gene3D" id="3.50.50.60">
    <property type="entry name" value="FAD/NAD(P)-binding domain"/>
    <property type="match status" value="2"/>
</dbReference>
<keyword evidence="3" id="KW-0274">FAD</keyword>
<evidence type="ECO:0000313" key="7">
    <source>
        <dbReference type="EMBL" id="KAK8045359.1"/>
    </source>
</evidence>
<gene>
    <name evidence="7" type="ORF">PG993_005383</name>
</gene>
<dbReference type="InterPro" id="IPR036188">
    <property type="entry name" value="FAD/NAD-bd_sf"/>
</dbReference>
<name>A0ABR1TFF7_9PEZI</name>
<feature type="region of interest" description="Disordered" evidence="5">
    <location>
        <begin position="351"/>
        <end position="390"/>
    </location>
</feature>
<dbReference type="InterPro" id="IPR050315">
    <property type="entry name" value="FAD-oxidoreductase_2"/>
</dbReference>
<dbReference type="SUPFAM" id="SSF56425">
    <property type="entry name" value="Succinate dehydrogenase/fumarate reductase flavoprotein, catalytic domain"/>
    <property type="match status" value="1"/>
</dbReference>
<evidence type="ECO:0000259" key="6">
    <source>
        <dbReference type="Pfam" id="PF00890"/>
    </source>
</evidence>
<dbReference type="InterPro" id="IPR003953">
    <property type="entry name" value="FAD-dep_OxRdtase_2_FAD-bd"/>
</dbReference>
<keyword evidence="2" id="KW-0285">Flavoprotein</keyword>
<dbReference type="InterPro" id="IPR027477">
    <property type="entry name" value="Succ_DH/fumarate_Rdtase_cat_sf"/>
</dbReference>
<comment type="cofactor">
    <cofactor evidence="1">
        <name>FAD</name>
        <dbReference type="ChEBI" id="CHEBI:57692"/>
    </cofactor>
</comment>
<feature type="compositionally biased region" description="Basic residues" evidence="5">
    <location>
        <begin position="376"/>
        <end position="388"/>
    </location>
</feature>
<organism evidence="7 8">
    <name type="scientific">Apiospora rasikravindrae</name>
    <dbReference type="NCBI Taxonomy" id="990691"/>
    <lineage>
        <taxon>Eukaryota</taxon>
        <taxon>Fungi</taxon>
        <taxon>Dikarya</taxon>
        <taxon>Ascomycota</taxon>
        <taxon>Pezizomycotina</taxon>
        <taxon>Sordariomycetes</taxon>
        <taxon>Xylariomycetidae</taxon>
        <taxon>Amphisphaeriales</taxon>
        <taxon>Apiosporaceae</taxon>
        <taxon>Apiospora</taxon>
    </lineage>
</organism>
<accession>A0ABR1TFF7</accession>
<evidence type="ECO:0000256" key="2">
    <source>
        <dbReference type="ARBA" id="ARBA00022630"/>
    </source>
</evidence>
<protein>
    <submittedName>
        <fullName evidence="7">FAD binding domain-containing protein</fullName>
    </submittedName>
</protein>
<evidence type="ECO:0000256" key="1">
    <source>
        <dbReference type="ARBA" id="ARBA00001974"/>
    </source>
</evidence>
<evidence type="ECO:0000256" key="4">
    <source>
        <dbReference type="ARBA" id="ARBA00023002"/>
    </source>
</evidence>
<feature type="domain" description="FAD-dependent oxidoreductase 2 FAD-binding" evidence="6">
    <location>
        <begin position="205"/>
        <end position="493"/>
    </location>
</feature>
<keyword evidence="4" id="KW-0560">Oxidoreductase</keyword>
<dbReference type="Gene3D" id="3.90.700.10">
    <property type="entry name" value="Succinate dehydrogenase/fumarate reductase flavoprotein, catalytic domain"/>
    <property type="match status" value="1"/>
</dbReference>
<dbReference type="EMBL" id="JAQQWK010000003">
    <property type="protein sequence ID" value="KAK8045359.1"/>
    <property type="molecule type" value="Genomic_DNA"/>
</dbReference>
<comment type="caution">
    <text evidence="7">The sequence shown here is derived from an EMBL/GenBank/DDBJ whole genome shotgun (WGS) entry which is preliminary data.</text>
</comment>
<dbReference type="Pfam" id="PF00890">
    <property type="entry name" value="FAD_binding_2"/>
    <property type="match status" value="1"/>
</dbReference>
<dbReference type="PANTHER" id="PTHR43400:SF10">
    <property type="entry name" value="3-OXOSTEROID 1-DEHYDROGENASE"/>
    <property type="match status" value="1"/>
</dbReference>